<dbReference type="AlphaFoldDB" id="A0A9D1GT74"/>
<feature type="compositionally biased region" description="Low complexity" evidence="1">
    <location>
        <begin position="31"/>
        <end position="74"/>
    </location>
</feature>
<feature type="chain" id="PRO_5039402093" description="Bacterial Ig-like domain-containing protein" evidence="2">
    <location>
        <begin position="25"/>
        <end position="386"/>
    </location>
</feature>
<evidence type="ECO:0000256" key="2">
    <source>
        <dbReference type="SAM" id="SignalP"/>
    </source>
</evidence>
<evidence type="ECO:0000256" key="1">
    <source>
        <dbReference type="SAM" id="MobiDB-lite"/>
    </source>
</evidence>
<feature type="compositionally biased region" description="Low complexity" evidence="1">
    <location>
        <begin position="82"/>
        <end position="94"/>
    </location>
</feature>
<dbReference type="InterPro" id="IPR046878">
    <property type="entry name" value="Big_14"/>
</dbReference>
<gene>
    <name evidence="4" type="ORF">IAC39_01920</name>
</gene>
<dbReference type="Pfam" id="PF20251">
    <property type="entry name" value="Big_14"/>
    <property type="match status" value="1"/>
</dbReference>
<sequence length="386" mass="41061">MKAVRPIAAMLLAAAVSLALCSCANDSPDPAVQTTATAQTQSSEDMTTAGEEAVTAETSVTGESLTTVAEGTETPETKTTEESPAAEATTATEEAPAKETEGDELPTAETPAEIDAESFPYETYELSGDYSSPDVEAAVTQSYAQGVKYTLVNNSDKDLYIIGSASIHAYIDGEWVGVMFSDTVTDPLEMIIIEPGAQREFVTGVFNIPNGLYRVAQQYLVGSEDGESRYACAEFVYSSAAQPDDLPGAEVSDEQEQPAEEGSFPYDTTQTESRLADAAEISGITMTTGGYTGGDSVAFTIKNDSSGPITLDREAYVQVLIDGEWLTVLFPMDHDLPIEYTTLEAGSELTLGADCMELPSGEYRIIQGYTLSDSTVGCARCEFEID</sequence>
<dbReference type="EMBL" id="DVLL01000009">
    <property type="protein sequence ID" value="HIT58467.1"/>
    <property type="molecule type" value="Genomic_DNA"/>
</dbReference>
<organism evidence="4 5">
    <name type="scientific">Candidatus Faeciplasma pullistercoris</name>
    <dbReference type="NCBI Taxonomy" id="2840800"/>
    <lineage>
        <taxon>Bacteria</taxon>
        <taxon>Bacillati</taxon>
        <taxon>Bacillota</taxon>
        <taxon>Clostridia</taxon>
        <taxon>Eubacteriales</taxon>
        <taxon>Oscillospiraceae</taxon>
        <taxon>Oscillospiraceae incertae sedis</taxon>
        <taxon>Candidatus Faeciplasma</taxon>
    </lineage>
</organism>
<evidence type="ECO:0000259" key="3">
    <source>
        <dbReference type="Pfam" id="PF20251"/>
    </source>
</evidence>
<evidence type="ECO:0000313" key="5">
    <source>
        <dbReference type="Proteomes" id="UP000824136"/>
    </source>
</evidence>
<reference evidence="4" key="1">
    <citation type="submission" date="2020-10" db="EMBL/GenBank/DDBJ databases">
        <authorList>
            <person name="Gilroy R."/>
        </authorList>
    </citation>
    <scope>NUCLEOTIDE SEQUENCE</scope>
    <source>
        <strain evidence="4">CHK33-4379</strain>
    </source>
</reference>
<name>A0A9D1GT74_9FIRM</name>
<proteinExistence type="predicted"/>
<accession>A0A9D1GT74</accession>
<feature type="signal peptide" evidence="2">
    <location>
        <begin position="1"/>
        <end position="24"/>
    </location>
</feature>
<protein>
    <recommendedName>
        <fullName evidence="3">Bacterial Ig-like domain-containing protein</fullName>
    </recommendedName>
</protein>
<feature type="domain" description="Bacterial Ig-like" evidence="3">
    <location>
        <begin position="285"/>
        <end position="369"/>
    </location>
</feature>
<reference evidence="4" key="2">
    <citation type="journal article" date="2021" name="PeerJ">
        <title>Extensive microbial diversity within the chicken gut microbiome revealed by metagenomics and culture.</title>
        <authorList>
            <person name="Gilroy R."/>
            <person name="Ravi A."/>
            <person name="Getino M."/>
            <person name="Pursley I."/>
            <person name="Horton D.L."/>
            <person name="Alikhan N.F."/>
            <person name="Baker D."/>
            <person name="Gharbi K."/>
            <person name="Hall N."/>
            <person name="Watson M."/>
            <person name="Adriaenssens E.M."/>
            <person name="Foster-Nyarko E."/>
            <person name="Jarju S."/>
            <person name="Secka A."/>
            <person name="Antonio M."/>
            <person name="Oren A."/>
            <person name="Chaudhuri R.R."/>
            <person name="La Ragione R."/>
            <person name="Hildebrand F."/>
            <person name="Pallen M.J."/>
        </authorList>
    </citation>
    <scope>NUCLEOTIDE SEQUENCE</scope>
    <source>
        <strain evidence="4">CHK33-4379</strain>
    </source>
</reference>
<comment type="caution">
    <text evidence="4">The sequence shown here is derived from an EMBL/GenBank/DDBJ whole genome shotgun (WGS) entry which is preliminary data.</text>
</comment>
<dbReference type="PROSITE" id="PS51257">
    <property type="entry name" value="PROKAR_LIPOPROTEIN"/>
    <property type="match status" value="1"/>
</dbReference>
<keyword evidence="2" id="KW-0732">Signal</keyword>
<dbReference type="Proteomes" id="UP000824136">
    <property type="component" value="Unassembled WGS sequence"/>
</dbReference>
<feature type="region of interest" description="Disordered" evidence="1">
    <location>
        <begin position="243"/>
        <end position="269"/>
    </location>
</feature>
<evidence type="ECO:0000313" key="4">
    <source>
        <dbReference type="EMBL" id="HIT58467.1"/>
    </source>
</evidence>
<feature type="compositionally biased region" description="Acidic residues" evidence="1">
    <location>
        <begin position="101"/>
        <end position="116"/>
    </location>
</feature>
<feature type="region of interest" description="Disordered" evidence="1">
    <location>
        <begin position="28"/>
        <end position="118"/>
    </location>
</feature>